<gene>
    <name evidence="2" type="ORF">NB063_21310</name>
</gene>
<evidence type="ECO:0000313" key="2">
    <source>
        <dbReference type="EMBL" id="MCM2373157.1"/>
    </source>
</evidence>
<organism evidence="2 3">
    <name type="scientific">Aporhodopirellula aestuarii</name>
    <dbReference type="NCBI Taxonomy" id="2950107"/>
    <lineage>
        <taxon>Bacteria</taxon>
        <taxon>Pseudomonadati</taxon>
        <taxon>Planctomycetota</taxon>
        <taxon>Planctomycetia</taxon>
        <taxon>Pirellulales</taxon>
        <taxon>Pirellulaceae</taxon>
        <taxon>Aporhodopirellula</taxon>
    </lineage>
</organism>
<evidence type="ECO:0000313" key="3">
    <source>
        <dbReference type="Proteomes" id="UP001202961"/>
    </source>
</evidence>
<evidence type="ECO:0000256" key="1">
    <source>
        <dbReference type="SAM" id="MobiDB-lite"/>
    </source>
</evidence>
<feature type="region of interest" description="Disordered" evidence="1">
    <location>
        <begin position="106"/>
        <end position="126"/>
    </location>
</feature>
<dbReference type="EMBL" id="JAMQBK010000060">
    <property type="protein sequence ID" value="MCM2373157.1"/>
    <property type="molecule type" value="Genomic_DNA"/>
</dbReference>
<protein>
    <recommendedName>
        <fullName evidence="4">Secreted protein</fullName>
    </recommendedName>
</protein>
<evidence type="ECO:0008006" key="4">
    <source>
        <dbReference type="Google" id="ProtNLM"/>
    </source>
</evidence>
<accession>A0ABT0U8L7</accession>
<keyword evidence="3" id="KW-1185">Reference proteome</keyword>
<name>A0ABT0U8L7_9BACT</name>
<feature type="compositionally biased region" description="Basic residues" evidence="1">
    <location>
        <begin position="107"/>
        <end position="119"/>
    </location>
</feature>
<reference evidence="2 3" key="1">
    <citation type="journal article" date="2022" name="Syst. Appl. Microbiol.">
        <title>Rhodopirellula aestuarii sp. nov., a novel member of the genus Rhodopirellula isolated from brackish sediments collected in the Tagus River estuary, Portugal.</title>
        <authorList>
            <person name="Vitorino I.R."/>
            <person name="Klimek D."/>
            <person name="Calusinska M."/>
            <person name="Lobo-da-Cunha A."/>
            <person name="Vasconcelos V."/>
            <person name="Lage O.M."/>
        </authorList>
    </citation>
    <scope>NUCLEOTIDE SEQUENCE [LARGE SCALE GENOMIC DNA]</scope>
    <source>
        <strain evidence="2 3">ICT_H3.1</strain>
    </source>
</reference>
<dbReference type="Proteomes" id="UP001202961">
    <property type="component" value="Unassembled WGS sequence"/>
</dbReference>
<proteinExistence type="predicted"/>
<sequence>MARHTLTTVAFSIVAALFLVVDVSRASSQGFSRSGFGYGYSVPMYNTRFGAGYGMGYVYDPYATGSFEPPDLLNAPMFRAQHKFDSHYPGRYSHHRPLEFKESVTHQPHHVPQRRHRSTTHYYRGW</sequence>
<comment type="caution">
    <text evidence="2">The sequence shown here is derived from an EMBL/GenBank/DDBJ whole genome shotgun (WGS) entry which is preliminary data.</text>
</comment>
<dbReference type="RefSeq" id="WP_250930788.1">
    <property type="nucleotide sequence ID" value="NZ_JAMQBK010000060.1"/>
</dbReference>